<gene>
    <name evidence="13" type="ORF">GSUB_00495</name>
</gene>
<dbReference type="PANTHER" id="PTHR43395:SF1">
    <property type="entry name" value="CHEMOTAXIS PROTEIN CHEA"/>
    <property type="match status" value="1"/>
</dbReference>
<feature type="region of interest" description="Disordered" evidence="8">
    <location>
        <begin position="130"/>
        <end position="150"/>
    </location>
</feature>
<evidence type="ECO:0000256" key="7">
    <source>
        <dbReference type="PROSITE-ProRule" id="PRU00169"/>
    </source>
</evidence>
<dbReference type="Gene3D" id="3.30.565.10">
    <property type="entry name" value="Histidine kinase-like ATPase, C-terminal domain"/>
    <property type="match status" value="1"/>
</dbReference>
<dbReference type="InterPro" id="IPR002545">
    <property type="entry name" value="CheW-lke_dom"/>
</dbReference>
<proteinExistence type="predicted"/>
<evidence type="ECO:0000256" key="5">
    <source>
        <dbReference type="ARBA" id="ARBA00022777"/>
    </source>
</evidence>
<dbReference type="KEGG" id="gsb:GSUB_00495"/>
<dbReference type="Pfam" id="PF01584">
    <property type="entry name" value="CheW"/>
    <property type="match status" value="1"/>
</dbReference>
<feature type="compositionally biased region" description="Basic and acidic residues" evidence="8">
    <location>
        <begin position="134"/>
        <end position="143"/>
    </location>
</feature>
<evidence type="ECO:0000256" key="8">
    <source>
        <dbReference type="SAM" id="MobiDB-lite"/>
    </source>
</evidence>
<evidence type="ECO:0000313" key="13">
    <source>
        <dbReference type="EMBL" id="AJF05366.1"/>
    </source>
</evidence>
<dbReference type="GO" id="GO:0000155">
    <property type="term" value="F:phosphorelay sensor kinase activity"/>
    <property type="evidence" value="ECO:0007669"/>
    <property type="project" value="InterPro"/>
</dbReference>
<dbReference type="CDD" id="cd00088">
    <property type="entry name" value="HPT"/>
    <property type="match status" value="1"/>
</dbReference>
<dbReference type="STRING" id="483547.GSUB_00495"/>
<evidence type="ECO:0000256" key="1">
    <source>
        <dbReference type="ARBA" id="ARBA00000085"/>
    </source>
</evidence>
<dbReference type="HOGENOM" id="CLU_000650_2_1_7"/>
<keyword evidence="5" id="KW-0418">Kinase</keyword>
<dbReference type="PROSITE" id="PS50109">
    <property type="entry name" value="HIS_KIN"/>
    <property type="match status" value="1"/>
</dbReference>
<dbReference type="Gene3D" id="3.40.50.2300">
    <property type="match status" value="1"/>
</dbReference>
<evidence type="ECO:0000256" key="3">
    <source>
        <dbReference type="ARBA" id="ARBA00022553"/>
    </source>
</evidence>
<evidence type="ECO:0000259" key="10">
    <source>
        <dbReference type="PROSITE" id="PS50110"/>
    </source>
</evidence>
<dbReference type="SMART" id="SM00387">
    <property type="entry name" value="HATPase_c"/>
    <property type="match status" value="1"/>
</dbReference>
<dbReference type="PROSITE" id="PS50851">
    <property type="entry name" value="CHEW"/>
    <property type="match status" value="1"/>
</dbReference>
<dbReference type="SUPFAM" id="SSF47226">
    <property type="entry name" value="Histidine-containing phosphotransfer domain, HPT domain"/>
    <property type="match status" value="1"/>
</dbReference>
<dbReference type="InterPro" id="IPR036890">
    <property type="entry name" value="HATPase_C_sf"/>
</dbReference>
<dbReference type="PROSITE" id="PS50894">
    <property type="entry name" value="HPT"/>
    <property type="match status" value="1"/>
</dbReference>
<dbReference type="InterPro" id="IPR005467">
    <property type="entry name" value="His_kinase_dom"/>
</dbReference>
<evidence type="ECO:0000259" key="11">
    <source>
        <dbReference type="PROSITE" id="PS50851"/>
    </source>
</evidence>
<dbReference type="SUPFAM" id="SSF52172">
    <property type="entry name" value="CheY-like"/>
    <property type="match status" value="1"/>
</dbReference>
<sequence length="708" mass="78392">MTEKQRKYLDIFAREAADHLAALRAGALSLEGGGGGGEGIRELLRHVHTLKGASRMLDLDATNLLAHALEDCLKEVESGERSRDGALVDVVLLAADTIEALVEEARGHGRCAFRHDRVIEGLRRGVVPQDATDPEIHEHRDEAGTDGTGAAGDSVRIAVERLDRMVNLIGEGTLAVHQLQERAEYLAAFEQDLQAFAQRLRRDENRRDLTLLLERLQTHRLKVQKEILSFHLLNEMLAEEADGMRMVPFAPLAGDLRRVVRDLARDEGKQAVLEIEGEDVAIDRMLWEALRPALLHMLRNAVDHGIEPPEERRRQGKDPTGRLLLSAGYEHSGVCIRLCDDGRGMDPGRVRELAVEKGVASAEEVADMNDEQALYLILRPGFSSREIITDLSGRGIGMDVVHNCMERIKGNLRIHSTPGEGTDIALQLPLTLARMNALVMQCEGERYVVPLQYVMAVVPVREQDLVLQGGREMIRFEGRLFPLRSLSETLGVTQRTLIEQRRIFAVVMGFREQSAAWAVTAVERVREIVIKGLGSQLKSVPGFSGATLLEEGLPALILSVPDLFSRLTAAGETRLHGEFAAARERMRRGRVLVVDDSVTTRTMERNILEGQGYRVEVAVSGEEALAVLERQDFDLVVTDIEMPGIDGFELTRRIRQAQDGADVPVIIVTSRATDEDRRRGIEVGAQAYIVKGSFDQGKLMDAVETLIG</sequence>
<feature type="modified residue" description="Phosphohistidine" evidence="6">
    <location>
        <position position="48"/>
    </location>
</feature>
<dbReference type="Pfam" id="PF01627">
    <property type="entry name" value="Hpt"/>
    <property type="match status" value="1"/>
</dbReference>
<protein>
    <recommendedName>
        <fullName evidence="2">histidine kinase</fullName>
        <ecNumber evidence="2">2.7.13.3</ecNumber>
    </recommendedName>
</protein>
<dbReference type="SUPFAM" id="SSF50341">
    <property type="entry name" value="CheW-like"/>
    <property type="match status" value="1"/>
</dbReference>
<dbReference type="InterPro" id="IPR051315">
    <property type="entry name" value="Bact_Chemotaxis_CheA"/>
</dbReference>
<evidence type="ECO:0000259" key="9">
    <source>
        <dbReference type="PROSITE" id="PS50109"/>
    </source>
</evidence>
<evidence type="ECO:0000256" key="6">
    <source>
        <dbReference type="PROSITE-ProRule" id="PRU00110"/>
    </source>
</evidence>
<dbReference type="RefSeq" id="WP_040198636.1">
    <property type="nucleotide sequence ID" value="NZ_CP010311.1"/>
</dbReference>
<dbReference type="EMBL" id="CP010311">
    <property type="protein sequence ID" value="AJF05366.1"/>
    <property type="molecule type" value="Genomic_DNA"/>
</dbReference>
<dbReference type="Gene3D" id="1.20.120.160">
    <property type="entry name" value="HPT domain"/>
    <property type="match status" value="1"/>
</dbReference>
<dbReference type="SMART" id="SM00260">
    <property type="entry name" value="CheW"/>
    <property type="match status" value="1"/>
</dbReference>
<dbReference type="FunFam" id="3.30.565.10:FF:000016">
    <property type="entry name" value="Chemotaxis protein CheA, putative"/>
    <property type="match status" value="1"/>
</dbReference>
<dbReference type="InterPro" id="IPR003594">
    <property type="entry name" value="HATPase_dom"/>
</dbReference>
<dbReference type="SUPFAM" id="SSF55874">
    <property type="entry name" value="ATPase domain of HSP90 chaperone/DNA topoisomerase II/histidine kinase"/>
    <property type="match status" value="1"/>
</dbReference>
<keyword evidence="4" id="KW-0808">Transferase</keyword>
<keyword evidence="3 7" id="KW-0597">Phosphoprotein</keyword>
<dbReference type="InterPro" id="IPR008207">
    <property type="entry name" value="Sig_transdc_His_kin_Hpt_dom"/>
</dbReference>
<evidence type="ECO:0000256" key="4">
    <source>
        <dbReference type="ARBA" id="ARBA00022679"/>
    </source>
</evidence>
<feature type="domain" description="HPt" evidence="12">
    <location>
        <begin position="1"/>
        <end position="105"/>
    </location>
</feature>
<name>A0A0B5FP23_9BACT</name>
<dbReference type="InterPro" id="IPR004358">
    <property type="entry name" value="Sig_transdc_His_kin-like_C"/>
</dbReference>
<feature type="modified residue" description="4-aspartylphosphate" evidence="7">
    <location>
        <position position="639"/>
    </location>
</feature>
<feature type="domain" description="Histidine kinase" evidence="9">
    <location>
        <begin position="232"/>
        <end position="432"/>
    </location>
</feature>
<evidence type="ECO:0000259" key="12">
    <source>
        <dbReference type="PROSITE" id="PS50894"/>
    </source>
</evidence>
<evidence type="ECO:0000313" key="14">
    <source>
        <dbReference type="Proteomes" id="UP000035036"/>
    </source>
</evidence>
<dbReference type="GO" id="GO:0006935">
    <property type="term" value="P:chemotaxis"/>
    <property type="evidence" value="ECO:0007669"/>
    <property type="project" value="UniProtKB-KW"/>
</dbReference>
<dbReference type="InterPro" id="IPR001789">
    <property type="entry name" value="Sig_transdc_resp-reg_receiver"/>
</dbReference>
<dbReference type="InterPro" id="IPR004105">
    <property type="entry name" value="CheA-like_dim"/>
</dbReference>
<comment type="catalytic activity">
    <reaction evidence="1">
        <text>ATP + protein L-histidine = ADP + protein N-phospho-L-histidine.</text>
        <dbReference type="EC" id="2.7.13.3"/>
    </reaction>
</comment>
<dbReference type="PRINTS" id="PR00344">
    <property type="entry name" value="BCTRLSENSOR"/>
</dbReference>
<dbReference type="Gene3D" id="2.30.30.40">
    <property type="entry name" value="SH3 Domains"/>
    <property type="match status" value="1"/>
</dbReference>
<dbReference type="AlphaFoldDB" id="A0A0B5FP23"/>
<keyword evidence="14" id="KW-1185">Reference proteome</keyword>
<organism evidence="13 14">
    <name type="scientific">Geoalkalibacter subterraneus</name>
    <dbReference type="NCBI Taxonomy" id="483547"/>
    <lineage>
        <taxon>Bacteria</taxon>
        <taxon>Pseudomonadati</taxon>
        <taxon>Thermodesulfobacteriota</taxon>
        <taxon>Desulfuromonadia</taxon>
        <taxon>Desulfuromonadales</taxon>
        <taxon>Geoalkalibacteraceae</taxon>
        <taxon>Geoalkalibacter</taxon>
    </lineage>
</organism>
<dbReference type="CDD" id="cd17574">
    <property type="entry name" value="REC_OmpR"/>
    <property type="match status" value="1"/>
</dbReference>
<evidence type="ECO:0000256" key="2">
    <source>
        <dbReference type="ARBA" id="ARBA00012438"/>
    </source>
</evidence>
<dbReference type="InterPro" id="IPR036641">
    <property type="entry name" value="HPT_dom_sf"/>
</dbReference>
<dbReference type="Pfam" id="PF02518">
    <property type="entry name" value="HATPase_c"/>
    <property type="match status" value="1"/>
</dbReference>
<dbReference type="GO" id="GO:0005737">
    <property type="term" value="C:cytoplasm"/>
    <property type="evidence" value="ECO:0007669"/>
    <property type="project" value="InterPro"/>
</dbReference>
<dbReference type="PANTHER" id="PTHR43395">
    <property type="entry name" value="SENSOR HISTIDINE KINASE CHEA"/>
    <property type="match status" value="1"/>
</dbReference>
<feature type="domain" description="Response regulatory" evidence="10">
    <location>
        <begin position="590"/>
        <end position="706"/>
    </location>
</feature>
<accession>A0A0B5FP23</accession>
<dbReference type="SMART" id="SM00448">
    <property type="entry name" value="REC"/>
    <property type="match status" value="1"/>
</dbReference>
<reference evidence="13 14" key="1">
    <citation type="journal article" date="2015" name="Genome Announc.">
        <title>Genomes of Geoalkalibacter ferrihydriticus Z-0531T and Geoalkalibacter subterraneus Red1T, Two Haloalkaliphilic Metal-Reducing Deltaproteobacteria.</title>
        <authorList>
            <person name="Badalamenti J.P."/>
            <person name="Krajmalnik-Brown R."/>
            <person name="Torres C.I."/>
            <person name="Bond D.R."/>
        </authorList>
    </citation>
    <scope>NUCLEOTIDE SEQUENCE [LARGE SCALE GENOMIC DNA]</scope>
    <source>
        <strain evidence="13 14">Red1</strain>
    </source>
</reference>
<dbReference type="PROSITE" id="PS50110">
    <property type="entry name" value="RESPONSE_REGULATORY"/>
    <property type="match status" value="1"/>
</dbReference>
<dbReference type="Proteomes" id="UP000035036">
    <property type="component" value="Chromosome"/>
</dbReference>
<dbReference type="InterPro" id="IPR011006">
    <property type="entry name" value="CheY-like_superfamily"/>
</dbReference>
<feature type="domain" description="CheW-like" evidence="11">
    <location>
        <begin position="434"/>
        <end position="569"/>
    </location>
</feature>
<dbReference type="SMART" id="SM01231">
    <property type="entry name" value="H-kinase_dim"/>
    <property type="match status" value="1"/>
</dbReference>
<dbReference type="EC" id="2.7.13.3" evidence="2"/>
<dbReference type="InterPro" id="IPR036061">
    <property type="entry name" value="CheW-like_dom_sf"/>
</dbReference>
<dbReference type="OrthoDB" id="9803176at2"/>
<dbReference type="Pfam" id="PF00072">
    <property type="entry name" value="Response_reg"/>
    <property type="match status" value="1"/>
</dbReference>
<dbReference type="SMART" id="SM00073">
    <property type="entry name" value="HPT"/>
    <property type="match status" value="1"/>
</dbReference>